<organism evidence="3 4">
    <name type="scientific">Pseudoduganella armeniaca</name>
    <dbReference type="NCBI Taxonomy" id="2072590"/>
    <lineage>
        <taxon>Bacteria</taxon>
        <taxon>Pseudomonadati</taxon>
        <taxon>Pseudomonadota</taxon>
        <taxon>Betaproteobacteria</taxon>
        <taxon>Burkholderiales</taxon>
        <taxon>Oxalobacteraceae</taxon>
        <taxon>Telluria group</taxon>
        <taxon>Pseudoduganella</taxon>
    </lineage>
</organism>
<feature type="chain" id="PRO_5015306852" evidence="1">
    <location>
        <begin position="22"/>
        <end position="166"/>
    </location>
</feature>
<feature type="signal peptide" evidence="1">
    <location>
        <begin position="1"/>
        <end position="21"/>
    </location>
</feature>
<keyword evidence="1" id="KW-0732">Signal</keyword>
<dbReference type="RefSeq" id="WP_107144111.1">
    <property type="nucleotide sequence ID" value="NZ_CP028324.1"/>
</dbReference>
<reference evidence="3 4" key="1">
    <citation type="submission" date="2018-03" db="EMBL/GenBank/DDBJ databases">
        <title>Massilia armeniaca sp. nov., isolated from desert soil.</title>
        <authorList>
            <person name="Huang H."/>
            <person name="Ren M."/>
        </authorList>
    </citation>
    <scope>NUCLEOTIDE SEQUENCE [LARGE SCALE GENOMIC DNA]</scope>
    <source>
        <strain evidence="3 4">ZMN-3</strain>
    </source>
</reference>
<name>A0A2R4CGR7_9BURK</name>
<dbReference type="NCBIfam" id="TIGR02595">
    <property type="entry name" value="PEP_CTERM"/>
    <property type="match status" value="1"/>
</dbReference>
<protein>
    <submittedName>
        <fullName evidence="3">PEP-CTERM sorting domain-containing protein</fullName>
    </submittedName>
</protein>
<proteinExistence type="predicted"/>
<evidence type="ECO:0000313" key="3">
    <source>
        <dbReference type="EMBL" id="AVR98786.1"/>
    </source>
</evidence>
<evidence type="ECO:0000313" key="4">
    <source>
        <dbReference type="Proteomes" id="UP000240505"/>
    </source>
</evidence>
<dbReference type="Pfam" id="PF07589">
    <property type="entry name" value="PEP-CTERM"/>
    <property type="match status" value="1"/>
</dbReference>
<dbReference type="KEGG" id="masz:C9I28_26500"/>
<gene>
    <name evidence="3" type="ORF">C9I28_26500</name>
</gene>
<dbReference type="NCBIfam" id="NF038126">
    <property type="entry name" value="PEP_CTERM_FxDxF"/>
    <property type="match status" value="1"/>
</dbReference>
<dbReference type="EMBL" id="CP028324">
    <property type="protein sequence ID" value="AVR98786.1"/>
    <property type="molecule type" value="Genomic_DNA"/>
</dbReference>
<dbReference type="Proteomes" id="UP000240505">
    <property type="component" value="Chromosome"/>
</dbReference>
<evidence type="ECO:0000256" key="1">
    <source>
        <dbReference type="SAM" id="SignalP"/>
    </source>
</evidence>
<evidence type="ECO:0000259" key="2">
    <source>
        <dbReference type="Pfam" id="PF07589"/>
    </source>
</evidence>
<feature type="domain" description="Ice-binding protein C-terminal" evidence="2">
    <location>
        <begin position="139"/>
        <end position="163"/>
    </location>
</feature>
<dbReference type="OrthoDB" id="8754432at2"/>
<accession>A0A2R4CGR7</accession>
<dbReference type="InterPro" id="IPR013424">
    <property type="entry name" value="Ice-binding_C"/>
</dbReference>
<dbReference type="AlphaFoldDB" id="A0A2R4CGR7"/>
<sequence length="166" mass="17507">MKLQSIVLAALLSTAFGGAMAENYTSPVIALVGDDAGSWTKGFETNHTVGLFTDTWTFQYGGVAAEATGFIKNLQNTKSNIDFYSATLNGVALDISNLGKKSEIEFFDLPVNGKLTLVLTGETFGTGASYAGTIDVTSAVPEPTTYGMLMGGLGVMAFLARRRKQA</sequence>
<keyword evidence="4" id="KW-1185">Reference proteome</keyword>